<keyword evidence="1" id="KW-1133">Transmembrane helix</keyword>
<reference evidence="2 3" key="1">
    <citation type="submission" date="2024-08" db="EMBL/GenBank/DDBJ databases">
        <title>Genome sequence of Streptomyces aureus CACIA-1.46HGO.</title>
        <authorList>
            <person name="Evangelista-Martinez Z."/>
        </authorList>
    </citation>
    <scope>NUCLEOTIDE SEQUENCE [LARGE SCALE GENOMIC DNA]</scope>
    <source>
        <strain evidence="2 3">CACIA-1.46HGO</strain>
    </source>
</reference>
<dbReference type="Proteomes" id="UP001571476">
    <property type="component" value="Unassembled WGS sequence"/>
</dbReference>
<evidence type="ECO:0000256" key="1">
    <source>
        <dbReference type="SAM" id="Phobius"/>
    </source>
</evidence>
<sequence>MTAKDDAPSRPLLIPKARVAIGSVTAVVVVFAAGYGVGTATATSGNSKGTQRESRVDVYRDGYLAGQKIPGAGEEITADAARENCRELFYQAPYLDEWQSGCLAGAQHLAPYPPSK</sequence>
<feature type="transmembrane region" description="Helical" evidence="1">
    <location>
        <begin position="20"/>
        <end position="42"/>
    </location>
</feature>
<protein>
    <submittedName>
        <fullName evidence="2">Uncharacterized protein</fullName>
    </submittedName>
</protein>
<proteinExistence type="predicted"/>
<gene>
    <name evidence="2" type="ORF">ACEG43_48375</name>
</gene>
<keyword evidence="1" id="KW-0472">Membrane</keyword>
<dbReference type="EMBL" id="JBGOSP010000078">
    <property type="protein sequence ID" value="MFA3843805.1"/>
    <property type="molecule type" value="Genomic_DNA"/>
</dbReference>
<name>A0ABV4SZE0_9ACTN</name>
<keyword evidence="3" id="KW-1185">Reference proteome</keyword>
<comment type="caution">
    <text evidence="2">The sequence shown here is derived from an EMBL/GenBank/DDBJ whole genome shotgun (WGS) entry which is preliminary data.</text>
</comment>
<evidence type="ECO:0000313" key="3">
    <source>
        <dbReference type="Proteomes" id="UP001571476"/>
    </source>
</evidence>
<organism evidence="2 3">
    <name type="scientific">Streptomyces aureus</name>
    <dbReference type="NCBI Taxonomy" id="193461"/>
    <lineage>
        <taxon>Bacteria</taxon>
        <taxon>Bacillati</taxon>
        <taxon>Actinomycetota</taxon>
        <taxon>Actinomycetes</taxon>
        <taxon>Kitasatosporales</taxon>
        <taxon>Streptomycetaceae</taxon>
        <taxon>Streptomyces</taxon>
    </lineage>
</organism>
<keyword evidence="1" id="KW-0812">Transmembrane</keyword>
<dbReference type="RefSeq" id="WP_372567590.1">
    <property type="nucleotide sequence ID" value="NZ_JBGOSP010000078.1"/>
</dbReference>
<evidence type="ECO:0000313" key="2">
    <source>
        <dbReference type="EMBL" id="MFA3843805.1"/>
    </source>
</evidence>
<accession>A0ABV4SZE0</accession>